<dbReference type="AlphaFoldDB" id="A0A179DBV1"/>
<dbReference type="Proteomes" id="UP000078459">
    <property type="component" value="Unassembled WGS sequence"/>
</dbReference>
<keyword evidence="2" id="KW-1185">Reference proteome</keyword>
<reference evidence="1 2" key="1">
    <citation type="submission" date="2016-04" db="EMBL/GenBank/DDBJ databases">
        <authorList>
            <person name="Evans L.H."/>
            <person name="Alamgir A."/>
            <person name="Owens N."/>
            <person name="Weber N.D."/>
            <person name="Virtaneva K."/>
            <person name="Barbian K."/>
            <person name="Babar A."/>
            <person name="Rosenke K."/>
        </authorList>
    </citation>
    <scope>NUCLEOTIDE SEQUENCE [LARGE SCALE GENOMIC DNA]</scope>
    <source>
        <strain evidence="1 2">CCM 8644</strain>
    </source>
</reference>
<evidence type="ECO:0000313" key="1">
    <source>
        <dbReference type="EMBL" id="OAQ38526.1"/>
    </source>
</evidence>
<proteinExistence type="predicted"/>
<dbReference type="STRING" id="1826909.A5893_13965"/>
<comment type="caution">
    <text evidence="1">The sequence shown here is derived from an EMBL/GenBank/DDBJ whole genome shotgun (WGS) entry which is preliminary data.</text>
</comment>
<protein>
    <submittedName>
        <fullName evidence="1">Uncharacterized protein</fullName>
    </submittedName>
</protein>
<dbReference type="EMBL" id="LWHJ01000030">
    <property type="protein sequence ID" value="OAQ38526.1"/>
    <property type="molecule type" value="Genomic_DNA"/>
</dbReference>
<evidence type="ECO:0000313" key="2">
    <source>
        <dbReference type="Proteomes" id="UP000078459"/>
    </source>
</evidence>
<gene>
    <name evidence="1" type="ORF">A5893_13965</name>
</gene>
<organism evidence="1 2">
    <name type="scientific">Pedobacter psychrophilus</name>
    <dbReference type="NCBI Taxonomy" id="1826909"/>
    <lineage>
        <taxon>Bacteria</taxon>
        <taxon>Pseudomonadati</taxon>
        <taxon>Bacteroidota</taxon>
        <taxon>Sphingobacteriia</taxon>
        <taxon>Sphingobacteriales</taxon>
        <taxon>Sphingobacteriaceae</taxon>
        <taxon>Pedobacter</taxon>
    </lineage>
</organism>
<sequence length="90" mass="10189">MSAAVPLHNIFHNHYFIPTDNCGSSCNKHLKNHTKPCCTTSDAVFLGELPQKNTPITLHQKFTVLTFVFKADNYFQFFHLTKNKAPPVIA</sequence>
<reference evidence="1 2" key="2">
    <citation type="submission" date="2016-06" db="EMBL/GenBank/DDBJ databases">
        <title>Pedobacter psychrophilus sp. nov., isolated from Antarctic fragmentary rock.</title>
        <authorList>
            <person name="Svec P."/>
        </authorList>
    </citation>
    <scope>NUCLEOTIDE SEQUENCE [LARGE SCALE GENOMIC DNA]</scope>
    <source>
        <strain evidence="1 2">CCM 8644</strain>
    </source>
</reference>
<accession>A0A179DBV1</accession>
<dbReference type="OrthoDB" id="771573at2"/>
<name>A0A179DBV1_9SPHI</name>
<dbReference type="RefSeq" id="WP_157687567.1">
    <property type="nucleotide sequence ID" value="NZ_LWHJ01000030.1"/>
</dbReference>